<accession>A0ABS2PZN3</accession>
<name>A0ABS2PZN3_9BACL</name>
<evidence type="ECO:0000313" key="6">
    <source>
        <dbReference type="EMBL" id="MBM7645498.1"/>
    </source>
</evidence>
<comment type="caution">
    <text evidence="5">Lacks conserved residue(s) required for the propagation of feature annotation.</text>
</comment>
<dbReference type="Gene3D" id="3.40.50.11260">
    <property type="match status" value="1"/>
</dbReference>
<comment type="subcellular location">
    <subcellularLocation>
        <location evidence="5">Cytoplasm</location>
    </subcellularLocation>
</comment>
<dbReference type="InterPro" id="IPR019805">
    <property type="entry name" value="Heat_shock_protein_90_CS"/>
</dbReference>
<dbReference type="EMBL" id="JAFBER010000009">
    <property type="protein sequence ID" value="MBM7645498.1"/>
    <property type="molecule type" value="Genomic_DNA"/>
</dbReference>
<evidence type="ECO:0000256" key="5">
    <source>
        <dbReference type="HAMAP-Rule" id="MF_00505"/>
    </source>
</evidence>
<evidence type="ECO:0000256" key="2">
    <source>
        <dbReference type="ARBA" id="ARBA00022741"/>
    </source>
</evidence>
<dbReference type="Proteomes" id="UP000808914">
    <property type="component" value="Unassembled WGS sequence"/>
</dbReference>
<dbReference type="SUPFAM" id="SSF110942">
    <property type="entry name" value="HSP90 C-terminal domain"/>
    <property type="match status" value="1"/>
</dbReference>
<feature type="region of interest" description="C" evidence="5">
    <location>
        <begin position="552"/>
        <end position="625"/>
    </location>
</feature>
<keyword evidence="3 5" id="KW-0067">ATP-binding</keyword>
<dbReference type="InterPro" id="IPR020568">
    <property type="entry name" value="Ribosomal_Su5_D2-typ_SF"/>
</dbReference>
<protein>
    <recommendedName>
        <fullName evidence="5">Chaperone protein HtpG</fullName>
    </recommendedName>
    <alternativeName>
        <fullName evidence="5">Heat shock protein HtpG</fullName>
    </alternativeName>
    <alternativeName>
        <fullName evidence="5">High temperature protein G</fullName>
    </alternativeName>
</protein>
<dbReference type="PANTHER" id="PTHR11528">
    <property type="entry name" value="HEAT SHOCK PROTEIN 90 FAMILY MEMBER"/>
    <property type="match status" value="1"/>
</dbReference>
<dbReference type="InterPro" id="IPR036890">
    <property type="entry name" value="HATPase_C_sf"/>
</dbReference>
<keyword evidence="5" id="KW-0963">Cytoplasm</keyword>
<sequence>MEKIQFKAESKRLLDMMINSIYSNREIFLRELISNASDAIDKIYYKALTDDALTFDKDSYYIKIEPDKENRTLKIIDTGIGMTREELENNLGTIAKSGSLAFKNENEIKDGHDIIGQFGVGFYSAFMVSDEITVITKALGSDEAYKWKSKGADGYTIEPCEKDTVGTEIILKIKENTEDEKYDEYLEEYRLKAIIKKHSDFIRYPIKMEVTQSRLKEGSETEYEEYKEEKTINSMVPIWRKNKNELTDEDYENFYQEKHYGFDKPIKHVHIKADGTIRYNAILFIPEKMPFDYYTKEFEKGLELYSNGVLIMEKCPDLLPDYFSFVKGMVDSEDLSLNISREMLQQDRQLKLIAKNIKNKIKKELENLIKNDREKYETFYESFGRQLKFGVYNNFGQDKDVLKNLLMFYSSKEKKLVTLDEYVSRMAEDQKYIYYATGETNEKIEKLPQTELVAEKGYEILYFTDDVDEFAIKMLMSYKDKEFKSVSSGDLGIDEEKEKQTESVEKENKDLFAYMKDVLSGKVKDVKASKRLKTHPVCLTAGGDVSIEMEKVLNAMPNNQNIKADKILEVNVNHEVFQSLKTAFEQDKEKVKLYTNLLYNQALLIEGLPISDPVEFTNDICKVMV</sequence>
<comment type="similarity">
    <text evidence="1 5">Belongs to the heat shock protein 90 family.</text>
</comment>
<evidence type="ECO:0000256" key="1">
    <source>
        <dbReference type="ARBA" id="ARBA00008239"/>
    </source>
</evidence>
<dbReference type="Pfam" id="PF13589">
    <property type="entry name" value="HATPase_c_3"/>
    <property type="match status" value="1"/>
</dbReference>
<dbReference type="InterPro" id="IPR037196">
    <property type="entry name" value="HSP90_C"/>
</dbReference>
<comment type="caution">
    <text evidence="6">The sequence shown here is derived from an EMBL/GenBank/DDBJ whole genome shotgun (WGS) entry which is preliminary data.</text>
</comment>
<evidence type="ECO:0000256" key="4">
    <source>
        <dbReference type="ARBA" id="ARBA00023186"/>
    </source>
</evidence>
<dbReference type="InterPro" id="IPR020575">
    <property type="entry name" value="Hsp90_N"/>
</dbReference>
<gene>
    <name evidence="5" type="primary">htpG</name>
    <name evidence="6" type="ORF">JOD45_001709</name>
</gene>
<keyword evidence="2 5" id="KW-0547">Nucleotide-binding</keyword>
<keyword evidence="7" id="KW-1185">Reference proteome</keyword>
<dbReference type="PROSITE" id="PS00298">
    <property type="entry name" value="HSP90"/>
    <property type="match status" value="1"/>
</dbReference>
<evidence type="ECO:0000256" key="3">
    <source>
        <dbReference type="ARBA" id="ARBA00022840"/>
    </source>
</evidence>
<comment type="function">
    <text evidence="5">Molecular chaperone. Has ATPase activity.</text>
</comment>
<comment type="subunit">
    <text evidence="5">Homodimer.</text>
</comment>
<dbReference type="SUPFAM" id="SSF54211">
    <property type="entry name" value="Ribosomal protein S5 domain 2-like"/>
    <property type="match status" value="1"/>
</dbReference>
<organism evidence="6 7">
    <name type="scientific">Scopulibacillus daqui</name>
    <dbReference type="NCBI Taxonomy" id="1469162"/>
    <lineage>
        <taxon>Bacteria</taxon>
        <taxon>Bacillati</taxon>
        <taxon>Bacillota</taxon>
        <taxon>Bacilli</taxon>
        <taxon>Bacillales</taxon>
        <taxon>Sporolactobacillaceae</taxon>
        <taxon>Scopulibacillus</taxon>
    </lineage>
</organism>
<feature type="region of interest" description="A; substrate-binding" evidence="5">
    <location>
        <begin position="1"/>
        <end position="341"/>
    </location>
</feature>
<dbReference type="PIRSF" id="PIRSF002583">
    <property type="entry name" value="Hsp90"/>
    <property type="match status" value="1"/>
</dbReference>
<dbReference type="CDD" id="cd16927">
    <property type="entry name" value="HATPase_Hsp90-like"/>
    <property type="match status" value="1"/>
</dbReference>
<dbReference type="Pfam" id="PF00183">
    <property type="entry name" value="HSP90"/>
    <property type="match status" value="1"/>
</dbReference>
<dbReference type="Gene3D" id="3.30.565.10">
    <property type="entry name" value="Histidine kinase-like ATPase, C-terminal domain"/>
    <property type="match status" value="1"/>
</dbReference>
<dbReference type="Gene3D" id="3.30.230.80">
    <property type="match status" value="1"/>
</dbReference>
<evidence type="ECO:0000313" key="7">
    <source>
        <dbReference type="Proteomes" id="UP000808914"/>
    </source>
</evidence>
<dbReference type="NCBIfam" id="NF003555">
    <property type="entry name" value="PRK05218.1"/>
    <property type="match status" value="1"/>
</dbReference>
<proteinExistence type="inferred from homology"/>
<dbReference type="RefSeq" id="WP_205003433.1">
    <property type="nucleotide sequence ID" value="NZ_JAFBER010000009.1"/>
</dbReference>
<dbReference type="PRINTS" id="PR00775">
    <property type="entry name" value="HEATSHOCK90"/>
</dbReference>
<keyword evidence="4 5" id="KW-0143">Chaperone</keyword>
<dbReference type="HAMAP" id="MF_00505">
    <property type="entry name" value="HSP90"/>
    <property type="match status" value="1"/>
</dbReference>
<dbReference type="Gene3D" id="1.20.120.790">
    <property type="entry name" value="Heat shock protein 90, C-terminal domain"/>
    <property type="match status" value="1"/>
</dbReference>
<dbReference type="SUPFAM" id="SSF55874">
    <property type="entry name" value="ATPase domain of HSP90 chaperone/DNA topoisomerase II/histidine kinase"/>
    <property type="match status" value="1"/>
</dbReference>
<keyword evidence="5" id="KW-0346">Stress response</keyword>
<dbReference type="InterPro" id="IPR001404">
    <property type="entry name" value="Hsp90_fam"/>
</dbReference>
<reference evidence="6 7" key="1">
    <citation type="submission" date="2021-01" db="EMBL/GenBank/DDBJ databases">
        <title>Genomic Encyclopedia of Type Strains, Phase IV (KMG-IV): sequencing the most valuable type-strain genomes for metagenomic binning, comparative biology and taxonomic classification.</title>
        <authorList>
            <person name="Goeker M."/>
        </authorList>
    </citation>
    <scope>NUCLEOTIDE SEQUENCE [LARGE SCALE GENOMIC DNA]</scope>
    <source>
        <strain evidence="6 7">DSM 28236</strain>
    </source>
</reference>